<dbReference type="InterPro" id="IPR011335">
    <property type="entry name" value="Restrct_endonuc-II-like"/>
</dbReference>
<dbReference type="Pfam" id="PF12705">
    <property type="entry name" value="PDDEXK_1"/>
    <property type="match status" value="1"/>
</dbReference>
<sequence>MEEEKQKKLPTFSFSKLKNFGECPICYYKNYVLHEKKNDKSGLSEFGTFCHKILEMYEKGQLEIWEMLSYYQDNFQTEVPSSFVVKMSDTFSKDLYPYYYADGENYFTNFEGYSNWEILESEYEFEIPITDYALFNGKVDLIARSKKSGRLIIIDHKSKSKFKSKEELADYAKQLYLYAYAVHEKYGEWPKTLYFNMFRKGELVVIPFDKKEYRMAMDWAKRTIDAILSVNWDNFKVEETNDFCVELEDPIVKIENPCYNTDTKKLRFGDGHKKYSELLDYKNDFYGRNLCGYKDSCGLCVNHQ</sequence>
<dbReference type="Gene3D" id="3.90.320.10">
    <property type="match status" value="1"/>
</dbReference>
<dbReference type="EMBL" id="BK015447">
    <property type="protein sequence ID" value="DAE07205.1"/>
    <property type="molecule type" value="Genomic_DNA"/>
</dbReference>
<dbReference type="InterPro" id="IPR038726">
    <property type="entry name" value="PDDEXK_AddAB-type"/>
</dbReference>
<proteinExistence type="predicted"/>
<organism evidence="2">
    <name type="scientific">Siphoviridae sp. ctOSJ35</name>
    <dbReference type="NCBI Taxonomy" id="2825479"/>
    <lineage>
        <taxon>Viruses</taxon>
        <taxon>Duplodnaviria</taxon>
        <taxon>Heunggongvirae</taxon>
        <taxon>Uroviricota</taxon>
        <taxon>Caudoviricetes</taxon>
    </lineage>
</organism>
<dbReference type="InterPro" id="IPR011604">
    <property type="entry name" value="PDDEXK-like_dom_sf"/>
</dbReference>
<dbReference type="SUPFAM" id="SSF52980">
    <property type="entry name" value="Restriction endonuclease-like"/>
    <property type="match status" value="1"/>
</dbReference>
<accession>A0A8S5PKV6</accession>
<name>A0A8S5PKV6_9CAUD</name>
<protein>
    <submittedName>
        <fullName evidence="2">PD-(D/E)XK nuclease superfamily protein</fullName>
    </submittedName>
</protein>
<evidence type="ECO:0000259" key="1">
    <source>
        <dbReference type="Pfam" id="PF12705"/>
    </source>
</evidence>
<evidence type="ECO:0000313" key="2">
    <source>
        <dbReference type="EMBL" id="DAE07205.1"/>
    </source>
</evidence>
<feature type="domain" description="PD-(D/E)XK endonuclease-like" evidence="1">
    <location>
        <begin position="11"/>
        <end position="227"/>
    </location>
</feature>
<reference evidence="2" key="1">
    <citation type="journal article" date="2021" name="Proc. Natl. Acad. Sci. U.S.A.">
        <title>A Catalog of Tens of Thousands of Viruses from Human Metagenomes Reveals Hidden Associations with Chronic Diseases.</title>
        <authorList>
            <person name="Tisza M.J."/>
            <person name="Buck C.B."/>
        </authorList>
    </citation>
    <scope>NUCLEOTIDE SEQUENCE</scope>
    <source>
        <strain evidence="2">CtOSJ35</strain>
    </source>
</reference>